<comment type="similarity">
    <text evidence="2 9">Belongs to the alanine or glycine:cation symporter (AGCS) (TC 2.A.25) family.</text>
</comment>
<comment type="caution">
    <text evidence="10">The sequence shown here is derived from an EMBL/GenBank/DDBJ whole genome shotgun (WGS) entry which is preliminary data.</text>
</comment>
<sequence length="484" mass="52701">MPATRGIRMPDFFSFINNVLWGSVMIYLLFGAGCWFTFRTGFVQFRYIRQFGKSLKNSVHPQPGGLTSFQSLCTSLAARVGSGNLAGVALAITAGGPGAIFWMWIAAFIGMATSFAECSLAQLYKERDANGQFRGGPAWYMARGLGMRWMGVLFAIFLLIAYGLIFSGVQANAVARAMNFAFDVPPLVTGIILAVFTLLAITHGIHGVARLMQWFVPAMALIWVLTSLAICAMNIEQLPHVIWSIFESAFGWQEAAGGAAGYTLSQAITNGFQRSMFSNEAGMGSTPNAAAAAASWPPHPAAQGIVQMIGIFIDTLVICTASAMLILLAGNGTTYMPLEGIQLLQKAMRALMGSWGAEFVTIVVILFAFSSIVANYIYAENNLFFLRLNSPKAIWCLRICIFTTVIGGTLLSLPMMWQLADIIMACMAITNLTAILLLSPVVHTIASDYLRQRKLGVRPVFDPLRYPDIDQQLAPDTWDDVSRD</sequence>
<dbReference type="EMBL" id="ADJX01000001">
    <property type="protein sequence ID" value="OSL50781.1"/>
    <property type="molecule type" value="Genomic_DNA"/>
</dbReference>
<organism evidence="10 11">
    <name type="scientific">Escherichia coli H605</name>
    <dbReference type="NCBI Taxonomy" id="656410"/>
    <lineage>
        <taxon>Bacteria</taxon>
        <taxon>Pseudomonadati</taxon>
        <taxon>Pseudomonadota</taxon>
        <taxon>Gammaproteobacteria</taxon>
        <taxon>Enterobacterales</taxon>
        <taxon>Enterobacteriaceae</taxon>
        <taxon>Escherichia</taxon>
    </lineage>
</organism>
<dbReference type="PANTHER" id="PTHR30330:SF1">
    <property type="entry name" value="AMINO-ACID CARRIER PROTEIN ALST"/>
    <property type="match status" value="1"/>
</dbReference>
<feature type="transmembrane region" description="Helical" evidence="9">
    <location>
        <begin position="214"/>
        <end position="235"/>
    </location>
</feature>
<feature type="transmembrane region" description="Helical" evidence="9">
    <location>
        <begin position="20"/>
        <end position="38"/>
    </location>
</feature>
<evidence type="ECO:0000256" key="9">
    <source>
        <dbReference type="RuleBase" id="RU363064"/>
    </source>
</evidence>
<evidence type="ECO:0000313" key="11">
    <source>
        <dbReference type="Proteomes" id="UP000243401"/>
    </source>
</evidence>
<name>A0AAJ3U1J8_ECOLX</name>
<keyword evidence="8 9" id="KW-0472">Membrane</keyword>
<evidence type="ECO:0000256" key="5">
    <source>
        <dbReference type="ARBA" id="ARBA00022692"/>
    </source>
</evidence>
<dbReference type="NCBIfam" id="TIGR00835">
    <property type="entry name" value="agcS"/>
    <property type="match status" value="1"/>
</dbReference>
<feature type="transmembrane region" description="Helical" evidence="9">
    <location>
        <begin position="425"/>
        <end position="446"/>
    </location>
</feature>
<keyword evidence="6 9" id="KW-0769">Symport</keyword>
<dbReference type="InterPro" id="IPR001463">
    <property type="entry name" value="Na/Ala_symport"/>
</dbReference>
<keyword evidence="9" id="KW-0997">Cell inner membrane</keyword>
<reference evidence="10 11" key="1">
    <citation type="submission" date="2010-04" db="EMBL/GenBank/DDBJ databases">
        <title>The Genome Sequence of Escherichia coli H605.</title>
        <authorList>
            <consortium name="The Broad Institute Genome Sequencing Platform"/>
            <consortium name="The Broad Institute Genome Sequencing Center for Infectious Disease"/>
            <person name="Feldgarden M."/>
            <person name="Gordon D.M."/>
            <person name="Johnson J.R."/>
            <person name="Johnston B.D."/>
            <person name="Young S."/>
            <person name="Zeng Q."/>
            <person name="Koehrsen M."/>
            <person name="Alvarado L."/>
            <person name="Berlin A.M."/>
            <person name="Borenstein D."/>
            <person name="Chapman S.B."/>
            <person name="Chen Z."/>
            <person name="Engels R."/>
            <person name="Freedman E."/>
            <person name="Gellesch M."/>
            <person name="Goldberg J."/>
            <person name="Griggs A."/>
            <person name="Gujja S."/>
            <person name="Heilman E.R."/>
            <person name="Heiman D.I."/>
            <person name="Hepburn T.A."/>
            <person name="Howarth C."/>
            <person name="Jen D."/>
            <person name="Larson L."/>
            <person name="Mehta T."/>
            <person name="Park D."/>
            <person name="Pearson M."/>
            <person name="Richards J."/>
            <person name="Roberts A."/>
            <person name="Saif S."/>
            <person name="Shea T.D."/>
            <person name="Shenoy N."/>
            <person name="Sisk P."/>
            <person name="Stolte C."/>
            <person name="Sykes S.N."/>
            <person name="Walk T."/>
            <person name="White J."/>
            <person name="Yandava C."/>
            <person name="Haas B."/>
            <person name="Henn M.R."/>
            <person name="Nusbaum C."/>
            <person name="Birren B."/>
        </authorList>
    </citation>
    <scope>NUCLEOTIDE SEQUENCE [LARGE SCALE GENOMIC DNA]</scope>
    <source>
        <strain evidence="10 11">H605</strain>
    </source>
</reference>
<evidence type="ECO:0000256" key="6">
    <source>
        <dbReference type="ARBA" id="ARBA00022847"/>
    </source>
</evidence>
<evidence type="ECO:0000256" key="1">
    <source>
        <dbReference type="ARBA" id="ARBA00004651"/>
    </source>
</evidence>
<dbReference type="GO" id="GO:0005283">
    <property type="term" value="F:amino acid:sodium symporter activity"/>
    <property type="evidence" value="ECO:0007669"/>
    <property type="project" value="InterPro"/>
</dbReference>
<evidence type="ECO:0000313" key="10">
    <source>
        <dbReference type="EMBL" id="OSL50781.1"/>
    </source>
</evidence>
<keyword evidence="3 9" id="KW-0813">Transport</keyword>
<evidence type="ECO:0000256" key="8">
    <source>
        <dbReference type="ARBA" id="ARBA00023136"/>
    </source>
</evidence>
<feature type="transmembrane region" description="Helical" evidence="9">
    <location>
        <begin position="350"/>
        <end position="372"/>
    </location>
</feature>
<keyword evidence="5 9" id="KW-0812">Transmembrane</keyword>
<feature type="transmembrane region" description="Helical" evidence="9">
    <location>
        <begin position="305"/>
        <end position="329"/>
    </location>
</feature>
<dbReference type="Proteomes" id="UP000243401">
    <property type="component" value="Unassembled WGS sequence"/>
</dbReference>
<feature type="transmembrane region" description="Helical" evidence="9">
    <location>
        <begin position="392"/>
        <end position="413"/>
    </location>
</feature>
<accession>A0AAJ3U1J8</accession>
<dbReference type="AlphaFoldDB" id="A0AAJ3U1J8"/>
<evidence type="ECO:0000256" key="7">
    <source>
        <dbReference type="ARBA" id="ARBA00022989"/>
    </source>
</evidence>
<dbReference type="PANTHER" id="PTHR30330">
    <property type="entry name" value="AGSS FAMILY TRANSPORTER, SODIUM-ALANINE"/>
    <property type="match status" value="1"/>
</dbReference>
<evidence type="ECO:0000256" key="4">
    <source>
        <dbReference type="ARBA" id="ARBA00022475"/>
    </source>
</evidence>
<gene>
    <name evidence="10" type="ORF">EATG_03307</name>
</gene>
<protein>
    <submittedName>
        <fullName evidence="10">Inner membrane transport protein</fullName>
    </submittedName>
</protein>
<dbReference type="PROSITE" id="PS00873">
    <property type="entry name" value="NA_ALANINE_SYMP"/>
    <property type="match status" value="1"/>
</dbReference>
<dbReference type="PROSITE" id="PS51257">
    <property type="entry name" value="PROKAR_LIPOPROTEIN"/>
    <property type="match status" value="1"/>
</dbReference>
<dbReference type="Gene3D" id="1.20.1740.10">
    <property type="entry name" value="Amino acid/polyamine transporter I"/>
    <property type="match status" value="1"/>
</dbReference>
<keyword evidence="7 9" id="KW-1133">Transmembrane helix</keyword>
<feature type="transmembrane region" description="Helical" evidence="9">
    <location>
        <begin position="76"/>
        <end position="95"/>
    </location>
</feature>
<dbReference type="FunFam" id="1.20.1740.10:FF:000004">
    <property type="entry name" value="Sodium:alanine symporter family protein"/>
    <property type="match status" value="1"/>
</dbReference>
<feature type="transmembrane region" description="Helical" evidence="9">
    <location>
        <begin position="145"/>
        <end position="164"/>
    </location>
</feature>
<evidence type="ECO:0000256" key="3">
    <source>
        <dbReference type="ARBA" id="ARBA00022448"/>
    </source>
</evidence>
<dbReference type="GO" id="GO:0005886">
    <property type="term" value="C:plasma membrane"/>
    <property type="evidence" value="ECO:0007669"/>
    <property type="project" value="UniProtKB-SubCell"/>
</dbReference>
<keyword evidence="4" id="KW-1003">Cell membrane</keyword>
<dbReference type="PRINTS" id="PR00175">
    <property type="entry name" value="NAALASMPORT"/>
</dbReference>
<proteinExistence type="inferred from homology"/>
<dbReference type="Pfam" id="PF01235">
    <property type="entry name" value="Na_Ala_symp"/>
    <property type="match status" value="1"/>
</dbReference>
<feature type="transmembrane region" description="Helical" evidence="9">
    <location>
        <begin position="184"/>
        <end position="202"/>
    </location>
</feature>
<evidence type="ECO:0000256" key="2">
    <source>
        <dbReference type="ARBA" id="ARBA00009261"/>
    </source>
</evidence>
<comment type="subcellular location">
    <subcellularLocation>
        <location evidence="9">Cell inner membrane</location>
        <topology evidence="9">Multi-pass membrane protein</topology>
    </subcellularLocation>
    <subcellularLocation>
        <location evidence="1">Cell membrane</location>
        <topology evidence="1">Multi-pass membrane protein</topology>
    </subcellularLocation>
</comment>